<gene>
    <name evidence="3" type="ORF">BDQ12DRAFT_710238</name>
</gene>
<dbReference type="EMBL" id="ML213593">
    <property type="protein sequence ID" value="TFK41867.1"/>
    <property type="molecule type" value="Genomic_DNA"/>
</dbReference>
<feature type="compositionally biased region" description="Gly residues" evidence="2">
    <location>
        <begin position="178"/>
        <end position="194"/>
    </location>
</feature>
<dbReference type="OrthoDB" id="6017at2759"/>
<name>A0A5C3MAE9_9AGAR</name>
<dbReference type="Proteomes" id="UP000308652">
    <property type="component" value="Unassembled WGS sequence"/>
</dbReference>
<proteinExistence type="predicted"/>
<accession>A0A5C3MAE9</accession>
<feature type="coiled-coil region" evidence="1">
    <location>
        <begin position="633"/>
        <end position="717"/>
    </location>
</feature>
<feature type="region of interest" description="Disordered" evidence="2">
    <location>
        <begin position="339"/>
        <end position="360"/>
    </location>
</feature>
<keyword evidence="4" id="KW-1185">Reference proteome</keyword>
<evidence type="ECO:0000256" key="1">
    <source>
        <dbReference type="SAM" id="Coils"/>
    </source>
</evidence>
<dbReference type="AlphaFoldDB" id="A0A5C3MAE9"/>
<feature type="compositionally biased region" description="Polar residues" evidence="2">
    <location>
        <begin position="97"/>
        <end position="111"/>
    </location>
</feature>
<feature type="compositionally biased region" description="Low complexity" evidence="2">
    <location>
        <begin position="84"/>
        <end position="96"/>
    </location>
</feature>
<feature type="region of interest" description="Disordered" evidence="2">
    <location>
        <begin position="286"/>
        <end position="305"/>
    </location>
</feature>
<keyword evidence="1" id="KW-0175">Coiled coil</keyword>
<evidence type="ECO:0000256" key="2">
    <source>
        <dbReference type="SAM" id="MobiDB-lite"/>
    </source>
</evidence>
<feature type="compositionally biased region" description="Gly residues" evidence="2">
    <location>
        <begin position="235"/>
        <end position="248"/>
    </location>
</feature>
<evidence type="ECO:0008006" key="5">
    <source>
        <dbReference type="Google" id="ProtNLM"/>
    </source>
</evidence>
<organism evidence="3 4">
    <name type="scientific">Crucibulum laeve</name>
    <dbReference type="NCBI Taxonomy" id="68775"/>
    <lineage>
        <taxon>Eukaryota</taxon>
        <taxon>Fungi</taxon>
        <taxon>Dikarya</taxon>
        <taxon>Basidiomycota</taxon>
        <taxon>Agaricomycotina</taxon>
        <taxon>Agaricomycetes</taxon>
        <taxon>Agaricomycetidae</taxon>
        <taxon>Agaricales</taxon>
        <taxon>Agaricineae</taxon>
        <taxon>Nidulariaceae</taxon>
        <taxon>Crucibulum</taxon>
    </lineage>
</organism>
<feature type="region of interest" description="Disordered" evidence="2">
    <location>
        <begin position="815"/>
        <end position="834"/>
    </location>
</feature>
<feature type="region of interest" description="Disordered" evidence="2">
    <location>
        <begin position="132"/>
        <end position="280"/>
    </location>
</feature>
<feature type="region of interest" description="Disordered" evidence="2">
    <location>
        <begin position="40"/>
        <end position="111"/>
    </location>
</feature>
<sequence>MPQIRCMFYTEDGSPINGGCRKTRCDFIHPHQPTWAQASISKNQVGRFGAGRGEPRMKSWGQPPTTPAADTGWKSWGKDRPQASSSNSRGPPRRNSTTSTMSTGWDNLIAKSNTDNAKDDAEISKALSAWGATSNTESATASSVTSGWGSTAGSTAGEAGTSGSGNTADGWGSSSSNTGGGWGSGSGDISGGWGSISTDTGTGQSSTTATAATLTSSTGAGAVGGWGSDSRNASGGSGSTTGKTGSGWGSDTVAASGGWGSPTADTGSGWGAPAASAGVASGAGNVGRWGSGSGDTTSGSTGFNAAAAGSSMGHITQRNDGVRTNIGWASALESIKAANGNVSQEASQSPTTSFTRDPRRRISQLSIPSPYMSPSASNFTPVTPVPETPAYNWSQPKTFADISRQRERSATHTTSTTIAKQPKYSAEQFSGPKGRIQLYKKLIKYTQSVVKLHLDVERTQAEDNQWKRAQASQQFERPTPATKHKLESIREDYVRKVNHAKKRFEHGISALVELPNFSSTTTSDEDQSIDVHKIMRYTAELKDWVKDLQLDKRLHLQIEEKSIAPIPPIKMQVDDKQPSELPQPTAREMLNKDGCSWGDMKLALVDLESQIAQVTEEIYGYEYMDFPDLQDKIENAAAAVVEAKQKAKDMKKKKKLDEITTLSTNSAVVGKQLEAQADNAAQLIIKIRAQEEELAKIQAENSAIEKVCNEAERQLEECKKWAVEDAQKIEEMRTQIQNLPPRRPRRRTPRPATVEELIPHIQALVDNHLKTEVAPILDALRIACIAANEQLGKEVMAKLEPAIRQTEQNCQLAQAQAANLPPPPPQVQAQAPVS</sequence>
<evidence type="ECO:0000313" key="3">
    <source>
        <dbReference type="EMBL" id="TFK41867.1"/>
    </source>
</evidence>
<evidence type="ECO:0000313" key="4">
    <source>
        <dbReference type="Proteomes" id="UP000308652"/>
    </source>
</evidence>
<feature type="compositionally biased region" description="Low complexity" evidence="2">
    <location>
        <begin position="132"/>
        <end position="177"/>
    </location>
</feature>
<protein>
    <recommendedName>
        <fullName evidence="5">C3H1-type domain-containing protein</fullName>
    </recommendedName>
</protein>
<feature type="compositionally biased region" description="Polar residues" evidence="2">
    <location>
        <begin position="340"/>
        <end position="355"/>
    </location>
</feature>
<feature type="compositionally biased region" description="Low complexity" evidence="2">
    <location>
        <begin position="271"/>
        <end position="280"/>
    </location>
</feature>
<dbReference type="STRING" id="68775.A0A5C3MAE9"/>
<reference evidence="3 4" key="1">
    <citation type="journal article" date="2019" name="Nat. Ecol. Evol.">
        <title>Megaphylogeny resolves global patterns of mushroom evolution.</title>
        <authorList>
            <person name="Varga T."/>
            <person name="Krizsan K."/>
            <person name="Foldi C."/>
            <person name="Dima B."/>
            <person name="Sanchez-Garcia M."/>
            <person name="Sanchez-Ramirez S."/>
            <person name="Szollosi G.J."/>
            <person name="Szarkandi J.G."/>
            <person name="Papp V."/>
            <person name="Albert L."/>
            <person name="Andreopoulos W."/>
            <person name="Angelini C."/>
            <person name="Antonin V."/>
            <person name="Barry K.W."/>
            <person name="Bougher N.L."/>
            <person name="Buchanan P."/>
            <person name="Buyck B."/>
            <person name="Bense V."/>
            <person name="Catcheside P."/>
            <person name="Chovatia M."/>
            <person name="Cooper J."/>
            <person name="Damon W."/>
            <person name="Desjardin D."/>
            <person name="Finy P."/>
            <person name="Geml J."/>
            <person name="Haridas S."/>
            <person name="Hughes K."/>
            <person name="Justo A."/>
            <person name="Karasinski D."/>
            <person name="Kautmanova I."/>
            <person name="Kiss B."/>
            <person name="Kocsube S."/>
            <person name="Kotiranta H."/>
            <person name="LaButti K.M."/>
            <person name="Lechner B.E."/>
            <person name="Liimatainen K."/>
            <person name="Lipzen A."/>
            <person name="Lukacs Z."/>
            <person name="Mihaltcheva S."/>
            <person name="Morgado L.N."/>
            <person name="Niskanen T."/>
            <person name="Noordeloos M.E."/>
            <person name="Ohm R.A."/>
            <person name="Ortiz-Santana B."/>
            <person name="Ovrebo C."/>
            <person name="Racz N."/>
            <person name="Riley R."/>
            <person name="Savchenko A."/>
            <person name="Shiryaev A."/>
            <person name="Soop K."/>
            <person name="Spirin V."/>
            <person name="Szebenyi C."/>
            <person name="Tomsovsky M."/>
            <person name="Tulloss R.E."/>
            <person name="Uehling J."/>
            <person name="Grigoriev I.V."/>
            <person name="Vagvolgyi C."/>
            <person name="Papp T."/>
            <person name="Martin F.M."/>
            <person name="Miettinen O."/>
            <person name="Hibbett D.S."/>
            <person name="Nagy L.G."/>
        </authorList>
    </citation>
    <scope>NUCLEOTIDE SEQUENCE [LARGE SCALE GENOMIC DNA]</scope>
    <source>
        <strain evidence="3 4">CBS 166.37</strain>
    </source>
</reference>
<feature type="compositionally biased region" description="Low complexity" evidence="2">
    <location>
        <begin position="195"/>
        <end position="220"/>
    </location>
</feature>